<dbReference type="InterPro" id="IPR011991">
    <property type="entry name" value="ArsR-like_HTH"/>
</dbReference>
<evidence type="ECO:0000259" key="4">
    <source>
        <dbReference type="PROSITE" id="PS50956"/>
    </source>
</evidence>
<reference evidence="5 6" key="1">
    <citation type="submission" date="2019-07" db="EMBL/GenBank/DDBJ databases">
        <title>Whole genome shotgun sequence of Reyranella soli NBRC 108950.</title>
        <authorList>
            <person name="Hosoyama A."/>
            <person name="Uohara A."/>
            <person name="Ohji S."/>
            <person name="Ichikawa N."/>
        </authorList>
    </citation>
    <scope>NUCLEOTIDE SEQUENCE [LARGE SCALE GENOMIC DNA]</scope>
    <source>
        <strain evidence="5 6">NBRC 108950</strain>
    </source>
</reference>
<name>A0A512N5Q9_9HYPH</name>
<dbReference type="Proteomes" id="UP000321058">
    <property type="component" value="Unassembled WGS sequence"/>
</dbReference>
<dbReference type="SMART" id="SM00344">
    <property type="entry name" value="HTH_ASNC"/>
    <property type="match status" value="1"/>
</dbReference>
<evidence type="ECO:0000313" key="6">
    <source>
        <dbReference type="Proteomes" id="UP000321058"/>
    </source>
</evidence>
<dbReference type="PROSITE" id="PS50956">
    <property type="entry name" value="HTH_ASNC_2"/>
    <property type="match status" value="1"/>
</dbReference>
<evidence type="ECO:0000256" key="3">
    <source>
        <dbReference type="ARBA" id="ARBA00023163"/>
    </source>
</evidence>
<dbReference type="Pfam" id="PF13404">
    <property type="entry name" value="HTH_AsnC-type"/>
    <property type="match status" value="1"/>
</dbReference>
<comment type="caution">
    <text evidence="5">The sequence shown here is derived from an EMBL/GenBank/DDBJ whole genome shotgun (WGS) entry which is preliminary data.</text>
</comment>
<dbReference type="InterPro" id="IPR019888">
    <property type="entry name" value="Tscrpt_reg_AsnC-like"/>
</dbReference>
<dbReference type="GO" id="GO:0043200">
    <property type="term" value="P:response to amino acid"/>
    <property type="evidence" value="ECO:0007669"/>
    <property type="project" value="TreeGrafter"/>
</dbReference>
<dbReference type="GO" id="GO:0005829">
    <property type="term" value="C:cytosol"/>
    <property type="evidence" value="ECO:0007669"/>
    <property type="project" value="TreeGrafter"/>
</dbReference>
<protein>
    <submittedName>
        <fullName evidence="5">Putative HTH-type transcriptional regulator y4tD</fullName>
    </submittedName>
</protein>
<dbReference type="Pfam" id="PF01037">
    <property type="entry name" value="AsnC_trans_reg"/>
    <property type="match status" value="1"/>
</dbReference>
<dbReference type="PRINTS" id="PR00033">
    <property type="entry name" value="HTHASNC"/>
</dbReference>
<proteinExistence type="predicted"/>
<gene>
    <name evidence="5" type="ORF">RSO01_14640</name>
</gene>
<dbReference type="InterPro" id="IPR011008">
    <property type="entry name" value="Dimeric_a/b-barrel"/>
</dbReference>
<evidence type="ECO:0000256" key="1">
    <source>
        <dbReference type="ARBA" id="ARBA00023015"/>
    </source>
</evidence>
<dbReference type="EMBL" id="BKAJ01000030">
    <property type="protein sequence ID" value="GEP54298.1"/>
    <property type="molecule type" value="Genomic_DNA"/>
</dbReference>
<dbReference type="CDD" id="cd00090">
    <property type="entry name" value="HTH_ARSR"/>
    <property type="match status" value="1"/>
</dbReference>
<dbReference type="PANTHER" id="PTHR30154">
    <property type="entry name" value="LEUCINE-RESPONSIVE REGULATORY PROTEIN"/>
    <property type="match status" value="1"/>
</dbReference>
<dbReference type="SUPFAM" id="SSF46785">
    <property type="entry name" value="Winged helix' DNA-binding domain"/>
    <property type="match status" value="1"/>
</dbReference>
<organism evidence="5 6">
    <name type="scientific">Reyranella soli</name>
    <dbReference type="NCBI Taxonomy" id="1230389"/>
    <lineage>
        <taxon>Bacteria</taxon>
        <taxon>Pseudomonadati</taxon>
        <taxon>Pseudomonadota</taxon>
        <taxon>Alphaproteobacteria</taxon>
        <taxon>Hyphomicrobiales</taxon>
        <taxon>Reyranellaceae</taxon>
        <taxon>Reyranella</taxon>
    </lineage>
</organism>
<dbReference type="InterPro" id="IPR019887">
    <property type="entry name" value="Tscrpt_reg_AsnC/Lrp_C"/>
</dbReference>
<dbReference type="InterPro" id="IPR036390">
    <property type="entry name" value="WH_DNA-bd_sf"/>
</dbReference>
<dbReference type="Gene3D" id="3.30.70.920">
    <property type="match status" value="1"/>
</dbReference>
<keyword evidence="6" id="KW-1185">Reference proteome</keyword>
<evidence type="ECO:0000256" key="2">
    <source>
        <dbReference type="ARBA" id="ARBA00023125"/>
    </source>
</evidence>
<keyword evidence="2" id="KW-0238">DNA-binding</keyword>
<dbReference type="GO" id="GO:0043565">
    <property type="term" value="F:sequence-specific DNA binding"/>
    <property type="evidence" value="ECO:0007669"/>
    <property type="project" value="InterPro"/>
</dbReference>
<accession>A0A512N5Q9</accession>
<keyword evidence="1" id="KW-0805">Transcription regulation</keyword>
<dbReference type="GO" id="GO:0006355">
    <property type="term" value="P:regulation of DNA-templated transcription"/>
    <property type="evidence" value="ECO:0007669"/>
    <property type="project" value="UniProtKB-ARBA"/>
</dbReference>
<sequence>MISPRRNHKWDRFDVALLNAVQENNQFTAEQFAEKVGLSSSACQRRLKRLRAEGMITADVSLVSPRATGPRVTLIVLVSVEREQADLFDSFKKAMRNHPEVTQCYYVTGSADFILVVNVASMEEYGTFAERAFINDRNVRAFQSYACMQQVKFTTKTPIVWHEDDV</sequence>
<evidence type="ECO:0000313" key="5">
    <source>
        <dbReference type="EMBL" id="GEP54298.1"/>
    </source>
</evidence>
<keyword evidence="3" id="KW-0804">Transcription</keyword>
<dbReference type="SUPFAM" id="SSF54909">
    <property type="entry name" value="Dimeric alpha+beta barrel"/>
    <property type="match status" value="1"/>
</dbReference>
<dbReference type="Gene3D" id="1.10.10.10">
    <property type="entry name" value="Winged helix-like DNA-binding domain superfamily/Winged helix DNA-binding domain"/>
    <property type="match status" value="1"/>
</dbReference>
<dbReference type="InterPro" id="IPR036388">
    <property type="entry name" value="WH-like_DNA-bd_sf"/>
</dbReference>
<dbReference type="AlphaFoldDB" id="A0A512N5Q9"/>
<dbReference type="RefSeq" id="WP_246158165.1">
    <property type="nucleotide sequence ID" value="NZ_BKAJ01000030.1"/>
</dbReference>
<dbReference type="PANTHER" id="PTHR30154:SF34">
    <property type="entry name" value="TRANSCRIPTIONAL REGULATOR AZLB"/>
    <property type="match status" value="1"/>
</dbReference>
<dbReference type="InterPro" id="IPR000485">
    <property type="entry name" value="AsnC-type_HTH_dom"/>
</dbReference>
<feature type="domain" description="HTH asnC-type" evidence="4">
    <location>
        <begin position="11"/>
        <end position="71"/>
    </location>
</feature>